<gene>
    <name evidence="3" type="ORF">B0T22DRAFT_482506</name>
</gene>
<dbReference type="PANTHER" id="PTHR36089">
    <property type="entry name" value="CHITIN SYNTHASE 3 COMPLEX PROTEIN CSI2-RELATED"/>
    <property type="match status" value="1"/>
</dbReference>
<evidence type="ECO:0000313" key="3">
    <source>
        <dbReference type="EMBL" id="KAK3685549.1"/>
    </source>
</evidence>
<dbReference type="EMBL" id="JAULSO010000003">
    <property type="protein sequence ID" value="KAK3685549.1"/>
    <property type="molecule type" value="Genomic_DNA"/>
</dbReference>
<feature type="compositionally biased region" description="Polar residues" evidence="1">
    <location>
        <begin position="203"/>
        <end position="212"/>
    </location>
</feature>
<comment type="caution">
    <text evidence="3">The sequence shown here is derived from an EMBL/GenBank/DDBJ whole genome shotgun (WGS) entry which is preliminary data.</text>
</comment>
<evidence type="ECO:0000256" key="2">
    <source>
        <dbReference type="SAM" id="Phobius"/>
    </source>
</evidence>
<feature type="compositionally biased region" description="Polar residues" evidence="1">
    <location>
        <begin position="279"/>
        <end position="289"/>
    </location>
</feature>
<feature type="compositionally biased region" description="Polar residues" evidence="1">
    <location>
        <begin position="320"/>
        <end position="330"/>
    </location>
</feature>
<sequence>MGSQGGNNADASSASTAPAATTATAKRQTSSTSASPTTRVVITDTNTNSGSSSSTSSLPLPSITGAAASSSTDPLTGLPDLTKSIVNTAIPDYPAPTVPPTQNAPFMNHSTLPDGTIFIAVGSVLAALGLVVLIWRSIMSWMLHRSVERASMAQHMTNDKANNNFPPPPAPFYKDVIDRDSSPSLPAAGQGKRRTNRGPIPSATPSQTNLFFSPTAAPAGGAPNQRHSTLPSGFYASNAPSAGHTQGSSISMTNLRPASRGGISAPSPPDSPNLGPRRNFSTSSVNLNRPPSGRAPSAFLDDLLDDQQGQFLPGPGGHHYSQSNPGLGRY</sequence>
<dbReference type="Proteomes" id="UP001270362">
    <property type="component" value="Unassembled WGS sequence"/>
</dbReference>
<feature type="transmembrane region" description="Helical" evidence="2">
    <location>
        <begin position="115"/>
        <end position="135"/>
    </location>
</feature>
<name>A0AAE1CAE9_9PEZI</name>
<dbReference type="InterPro" id="IPR051009">
    <property type="entry name" value="PRM"/>
</dbReference>
<feature type="compositionally biased region" description="Polar residues" evidence="1">
    <location>
        <begin position="238"/>
        <end position="256"/>
    </location>
</feature>
<proteinExistence type="predicted"/>
<keyword evidence="2" id="KW-0812">Transmembrane</keyword>
<keyword evidence="2" id="KW-0472">Membrane</keyword>
<dbReference type="GO" id="GO:0000324">
    <property type="term" value="C:fungal-type vacuole"/>
    <property type="evidence" value="ECO:0007669"/>
    <property type="project" value="TreeGrafter"/>
</dbReference>
<dbReference type="AlphaFoldDB" id="A0AAE1CAE9"/>
<accession>A0AAE1CAE9</accession>
<reference evidence="3" key="2">
    <citation type="submission" date="2023-06" db="EMBL/GenBank/DDBJ databases">
        <authorList>
            <consortium name="Lawrence Berkeley National Laboratory"/>
            <person name="Haridas S."/>
            <person name="Hensen N."/>
            <person name="Bonometti L."/>
            <person name="Westerberg I."/>
            <person name="Brannstrom I.O."/>
            <person name="Guillou S."/>
            <person name="Cros-Aarteil S."/>
            <person name="Calhoun S."/>
            <person name="Kuo A."/>
            <person name="Mondo S."/>
            <person name="Pangilinan J."/>
            <person name="Riley R."/>
            <person name="Labutti K."/>
            <person name="Andreopoulos B."/>
            <person name="Lipzen A."/>
            <person name="Chen C."/>
            <person name="Yanf M."/>
            <person name="Daum C."/>
            <person name="Ng V."/>
            <person name="Clum A."/>
            <person name="Steindorff A."/>
            <person name="Ohm R."/>
            <person name="Martin F."/>
            <person name="Silar P."/>
            <person name="Natvig D."/>
            <person name="Lalanne C."/>
            <person name="Gautier V."/>
            <person name="Ament-Velasquez S.L."/>
            <person name="Kruys A."/>
            <person name="Hutchinson M.I."/>
            <person name="Powell A.J."/>
            <person name="Barry K."/>
            <person name="Miller A.N."/>
            <person name="Grigoriev I.V."/>
            <person name="Debuchy R."/>
            <person name="Gladieux P."/>
            <person name="Thoren M.H."/>
            <person name="Johannesson H."/>
        </authorList>
    </citation>
    <scope>NUCLEOTIDE SEQUENCE</scope>
    <source>
        <strain evidence="3">CBS 314.62</strain>
    </source>
</reference>
<organism evidence="3 4">
    <name type="scientific">Podospora appendiculata</name>
    <dbReference type="NCBI Taxonomy" id="314037"/>
    <lineage>
        <taxon>Eukaryota</taxon>
        <taxon>Fungi</taxon>
        <taxon>Dikarya</taxon>
        <taxon>Ascomycota</taxon>
        <taxon>Pezizomycotina</taxon>
        <taxon>Sordariomycetes</taxon>
        <taxon>Sordariomycetidae</taxon>
        <taxon>Sordariales</taxon>
        <taxon>Podosporaceae</taxon>
        <taxon>Podospora</taxon>
    </lineage>
</organism>
<keyword evidence="2" id="KW-1133">Transmembrane helix</keyword>
<keyword evidence="4" id="KW-1185">Reference proteome</keyword>
<evidence type="ECO:0008006" key="5">
    <source>
        <dbReference type="Google" id="ProtNLM"/>
    </source>
</evidence>
<protein>
    <recommendedName>
        <fullName evidence="5">Vacuolar membrane protein</fullName>
    </recommendedName>
</protein>
<dbReference type="PANTHER" id="PTHR36089:SF1">
    <property type="entry name" value="CHITIN SYNTHASE 3 COMPLEX PROTEIN CSI2-RELATED"/>
    <property type="match status" value="1"/>
</dbReference>
<feature type="region of interest" description="Disordered" evidence="1">
    <location>
        <begin position="1"/>
        <end position="76"/>
    </location>
</feature>
<feature type="region of interest" description="Disordered" evidence="1">
    <location>
        <begin position="158"/>
        <end position="330"/>
    </location>
</feature>
<evidence type="ECO:0000256" key="1">
    <source>
        <dbReference type="SAM" id="MobiDB-lite"/>
    </source>
</evidence>
<evidence type="ECO:0000313" key="4">
    <source>
        <dbReference type="Proteomes" id="UP001270362"/>
    </source>
</evidence>
<reference evidence="3" key="1">
    <citation type="journal article" date="2023" name="Mol. Phylogenet. Evol.">
        <title>Genome-scale phylogeny and comparative genomics of the fungal order Sordariales.</title>
        <authorList>
            <person name="Hensen N."/>
            <person name="Bonometti L."/>
            <person name="Westerberg I."/>
            <person name="Brannstrom I.O."/>
            <person name="Guillou S."/>
            <person name="Cros-Aarteil S."/>
            <person name="Calhoun S."/>
            <person name="Haridas S."/>
            <person name="Kuo A."/>
            <person name="Mondo S."/>
            <person name="Pangilinan J."/>
            <person name="Riley R."/>
            <person name="LaButti K."/>
            <person name="Andreopoulos B."/>
            <person name="Lipzen A."/>
            <person name="Chen C."/>
            <person name="Yan M."/>
            <person name="Daum C."/>
            <person name="Ng V."/>
            <person name="Clum A."/>
            <person name="Steindorff A."/>
            <person name="Ohm R.A."/>
            <person name="Martin F."/>
            <person name="Silar P."/>
            <person name="Natvig D.O."/>
            <person name="Lalanne C."/>
            <person name="Gautier V."/>
            <person name="Ament-Velasquez S.L."/>
            <person name="Kruys A."/>
            <person name="Hutchinson M.I."/>
            <person name="Powell A.J."/>
            <person name="Barry K."/>
            <person name="Miller A.N."/>
            <person name="Grigoriev I.V."/>
            <person name="Debuchy R."/>
            <person name="Gladieux P."/>
            <person name="Hiltunen Thoren M."/>
            <person name="Johannesson H."/>
        </authorList>
    </citation>
    <scope>NUCLEOTIDE SEQUENCE</scope>
    <source>
        <strain evidence="3">CBS 314.62</strain>
    </source>
</reference>
<feature type="compositionally biased region" description="Low complexity" evidence="1">
    <location>
        <begin position="42"/>
        <end position="65"/>
    </location>
</feature>
<feature type="compositionally biased region" description="Low complexity" evidence="1">
    <location>
        <begin position="9"/>
        <end position="35"/>
    </location>
</feature>